<dbReference type="EMBL" id="JAHIBW010000009">
    <property type="protein sequence ID" value="KAG7307982.1"/>
    <property type="molecule type" value="Genomic_DNA"/>
</dbReference>
<organism evidence="2 3">
    <name type="scientific">Plutella xylostella</name>
    <name type="common">Diamondback moth</name>
    <name type="synonym">Plutella maculipennis</name>
    <dbReference type="NCBI Taxonomy" id="51655"/>
    <lineage>
        <taxon>Eukaryota</taxon>
        <taxon>Metazoa</taxon>
        <taxon>Ecdysozoa</taxon>
        <taxon>Arthropoda</taxon>
        <taxon>Hexapoda</taxon>
        <taxon>Insecta</taxon>
        <taxon>Pterygota</taxon>
        <taxon>Neoptera</taxon>
        <taxon>Endopterygota</taxon>
        <taxon>Lepidoptera</taxon>
        <taxon>Glossata</taxon>
        <taxon>Ditrysia</taxon>
        <taxon>Yponomeutoidea</taxon>
        <taxon>Plutellidae</taxon>
        <taxon>Plutella</taxon>
    </lineage>
</organism>
<evidence type="ECO:0000313" key="2">
    <source>
        <dbReference type="EMBL" id="KAG7307982.1"/>
    </source>
</evidence>
<evidence type="ECO:0000313" key="3">
    <source>
        <dbReference type="Proteomes" id="UP000823941"/>
    </source>
</evidence>
<sequence length="83" mass="8511">MQLTPNEGPFQPSSGYAVTSGHSARVHSEHFGRIRNFGCNNLPPPCAAAPRSLTPAPARPAAAAAAAAAPLHAPRPPPKKSPI</sequence>
<feature type="compositionally biased region" description="Polar residues" evidence="1">
    <location>
        <begin position="1"/>
        <end position="22"/>
    </location>
</feature>
<keyword evidence="3" id="KW-1185">Reference proteome</keyword>
<evidence type="ECO:0000256" key="1">
    <source>
        <dbReference type="SAM" id="MobiDB-lite"/>
    </source>
</evidence>
<name>A0ABQ7QSI8_PLUXY</name>
<feature type="region of interest" description="Disordered" evidence="1">
    <location>
        <begin position="1"/>
        <end position="25"/>
    </location>
</feature>
<dbReference type="Proteomes" id="UP000823941">
    <property type="component" value="Chromosome 9"/>
</dbReference>
<protein>
    <submittedName>
        <fullName evidence="2">Uncharacterized protein</fullName>
    </submittedName>
</protein>
<gene>
    <name evidence="2" type="ORF">JYU34_006608</name>
</gene>
<proteinExistence type="predicted"/>
<feature type="region of interest" description="Disordered" evidence="1">
    <location>
        <begin position="50"/>
        <end position="83"/>
    </location>
</feature>
<feature type="compositionally biased region" description="Pro residues" evidence="1">
    <location>
        <begin position="73"/>
        <end position="83"/>
    </location>
</feature>
<accession>A0ABQ7QSI8</accession>
<feature type="compositionally biased region" description="Low complexity" evidence="1">
    <location>
        <begin position="50"/>
        <end position="72"/>
    </location>
</feature>
<comment type="caution">
    <text evidence="2">The sequence shown here is derived from an EMBL/GenBank/DDBJ whole genome shotgun (WGS) entry which is preliminary data.</text>
</comment>
<reference evidence="2 3" key="1">
    <citation type="submission" date="2021-06" db="EMBL/GenBank/DDBJ databases">
        <title>A haploid diamondback moth (Plutella xylostella L.) genome assembly resolves 31 chromosomes and identifies a diamide resistance mutation.</title>
        <authorList>
            <person name="Ward C.M."/>
            <person name="Perry K.D."/>
            <person name="Baker G."/>
            <person name="Powis K."/>
            <person name="Heckel D.G."/>
            <person name="Baxter S.W."/>
        </authorList>
    </citation>
    <scope>NUCLEOTIDE SEQUENCE [LARGE SCALE GENOMIC DNA]</scope>
    <source>
        <strain evidence="2 3">LV</strain>
        <tissue evidence="2">Single pupa</tissue>
    </source>
</reference>